<protein>
    <recommendedName>
        <fullName evidence="4">Bacterial type II secretion system protein G</fullName>
    </recommendedName>
</protein>
<dbReference type="AlphaFoldDB" id="A0A518DGQ6"/>
<dbReference type="EMBL" id="CP036291">
    <property type="protein sequence ID" value="QDU90657.1"/>
    <property type="molecule type" value="Genomic_DNA"/>
</dbReference>
<dbReference type="KEGG" id="pnd:Pla175_40660"/>
<dbReference type="RefSeq" id="WP_145289594.1">
    <property type="nucleotide sequence ID" value="NZ_CP036291.1"/>
</dbReference>
<keyword evidence="1" id="KW-0472">Membrane</keyword>
<sequence length="599" mass="67020">MPTPKLEDRNVARRRTTWRLGKLLLGLIALLLAGFFWQLFGPNPPITVSRETTYITEPLGEDGLPDYRRYVLEKMRKGITPEENGAVLFWRACGLDEFRPEDAVLLSEELHLEPLLPKEKQLQSVIGKHVTGRVEAWLADQRPELADTEGDSLVTPVFELADAMMTAAESTPWTANQLPPIAAWLDERSEALDLLIAAVDLPEWYTPSPVLLSDKDEGLIGLSRPNYSNASWCLELRSNLRLGKGDLVGAWRNCRASLLLDRRACADCSPLELMSIAIGAFRTCRIAASLLNHPNVTVDLVAEIADEFGAEQDSQGKWKSAIDNERLVILDYTIRQANPQTRDSFVVESLDPTTRWFATQTRIEYDSALIAVNWQSSALDNAFASSDRRARLVALSRRQQSELGSSESLDEVWEAILFAACRGRIMGEKIFDMWGSAKDAELIVATSVTEQQLVCLAAQLVAHRIDTGNYPEALTALKRAPGVDSLSGLPFRYRRTDEGFLLYSVGANGIDDGGSRSIANPEDAMFEGFPLEYWIESEPIPPIAKEELEGWEGDEDFDLEPSWEDHPRYQQISPGADDISLRFPVWHKPWPVLNRPEGE</sequence>
<keyword evidence="3" id="KW-1185">Reference proteome</keyword>
<keyword evidence="1" id="KW-0812">Transmembrane</keyword>
<proteinExistence type="predicted"/>
<dbReference type="Proteomes" id="UP000317429">
    <property type="component" value="Chromosome"/>
</dbReference>
<accession>A0A518DGQ6</accession>
<evidence type="ECO:0000313" key="3">
    <source>
        <dbReference type="Proteomes" id="UP000317429"/>
    </source>
</evidence>
<keyword evidence="1" id="KW-1133">Transmembrane helix</keyword>
<name>A0A518DGQ6_9BACT</name>
<feature type="transmembrane region" description="Helical" evidence="1">
    <location>
        <begin position="20"/>
        <end position="40"/>
    </location>
</feature>
<dbReference type="OrthoDB" id="223245at2"/>
<gene>
    <name evidence="2" type="ORF">Pla175_40660</name>
</gene>
<organism evidence="2 3">
    <name type="scientific">Pirellulimonas nuda</name>
    <dbReference type="NCBI Taxonomy" id="2528009"/>
    <lineage>
        <taxon>Bacteria</taxon>
        <taxon>Pseudomonadati</taxon>
        <taxon>Planctomycetota</taxon>
        <taxon>Planctomycetia</taxon>
        <taxon>Pirellulales</taxon>
        <taxon>Lacipirellulaceae</taxon>
        <taxon>Pirellulimonas</taxon>
    </lineage>
</organism>
<evidence type="ECO:0008006" key="4">
    <source>
        <dbReference type="Google" id="ProtNLM"/>
    </source>
</evidence>
<evidence type="ECO:0000256" key="1">
    <source>
        <dbReference type="SAM" id="Phobius"/>
    </source>
</evidence>
<reference evidence="2 3" key="1">
    <citation type="submission" date="2019-02" db="EMBL/GenBank/DDBJ databases">
        <title>Deep-cultivation of Planctomycetes and their phenomic and genomic characterization uncovers novel biology.</title>
        <authorList>
            <person name="Wiegand S."/>
            <person name="Jogler M."/>
            <person name="Boedeker C."/>
            <person name="Pinto D."/>
            <person name="Vollmers J."/>
            <person name="Rivas-Marin E."/>
            <person name="Kohn T."/>
            <person name="Peeters S.H."/>
            <person name="Heuer A."/>
            <person name="Rast P."/>
            <person name="Oberbeckmann S."/>
            <person name="Bunk B."/>
            <person name="Jeske O."/>
            <person name="Meyerdierks A."/>
            <person name="Storesund J.E."/>
            <person name="Kallscheuer N."/>
            <person name="Luecker S."/>
            <person name="Lage O.M."/>
            <person name="Pohl T."/>
            <person name="Merkel B.J."/>
            <person name="Hornburger P."/>
            <person name="Mueller R.-W."/>
            <person name="Bruemmer F."/>
            <person name="Labrenz M."/>
            <person name="Spormann A.M."/>
            <person name="Op den Camp H."/>
            <person name="Overmann J."/>
            <person name="Amann R."/>
            <person name="Jetten M.S.M."/>
            <person name="Mascher T."/>
            <person name="Medema M.H."/>
            <person name="Devos D.P."/>
            <person name="Kaster A.-K."/>
            <person name="Ovreas L."/>
            <person name="Rohde M."/>
            <person name="Galperin M.Y."/>
            <person name="Jogler C."/>
        </authorList>
    </citation>
    <scope>NUCLEOTIDE SEQUENCE [LARGE SCALE GENOMIC DNA]</scope>
    <source>
        <strain evidence="2 3">Pla175</strain>
    </source>
</reference>
<evidence type="ECO:0000313" key="2">
    <source>
        <dbReference type="EMBL" id="QDU90657.1"/>
    </source>
</evidence>